<evidence type="ECO:0000256" key="2">
    <source>
        <dbReference type="ARBA" id="ARBA00022553"/>
    </source>
</evidence>
<evidence type="ECO:0000256" key="15">
    <source>
        <dbReference type="HAMAP-Rule" id="MF_04003"/>
    </source>
</evidence>
<keyword evidence="7 15" id="KW-0946">Virion</keyword>
<feature type="disulfide bond" evidence="15">
    <location>
        <begin position="17"/>
        <end position="23"/>
    </location>
</feature>
<organism evidence="16 18">
    <name type="scientific">Canis familiaris papillomavirus 6</name>
    <dbReference type="NCBI Taxonomy" id="1513269"/>
    <lineage>
        <taxon>Viruses</taxon>
        <taxon>Monodnaviria</taxon>
        <taxon>Shotokuvirae</taxon>
        <taxon>Cossaviricota</taxon>
        <taxon>Papovaviricetes</taxon>
        <taxon>Zurhausenvirales</taxon>
        <taxon>Papillomaviridae</taxon>
        <taxon>Firstpapillomavirinae</taxon>
        <taxon>Lambdapapillomavirus</taxon>
        <taxon>Lambdapapillomavirus 3</taxon>
    </lineage>
</organism>
<comment type="function">
    <text evidence="15">Minor protein of the capsid that localizes along the inner surface of the virion, within the central cavities beneath the L1 pentamers. Plays a role in capsid stabilization through interaction with the major capsid protein L1. Once the virion enters the host cell, L2 escorts the genomic DNA into the nucleus by promoting escape from the endosomal compartments and traffic through the host Golgi network. Mechanistically, the C-terminus of L2 possesses a cell-penetrating peptide that protudes from the host endosome, interacts with host cytoplasmic retromer cargo and thereby mediates the capsid delivery to the host trans-Golgi network. Plays a role through its interaction with host dynein in the intracellular microtubule-dependent transport of viral capsid toward the nucleus. Mediates the viral genome import into the nucleus through binding to host importins. Once within the nucleus, L2 localizes viral genomes to host PML bodies in order to activate early gene expression for establishment of infection. Later on, promotes late gene expression by interacting with the viral E2 protein and by inhibiting its transcriptional activation functions. During virion assembly, encapsidates the genome by direct interaction with the viral DNA.</text>
</comment>
<evidence type="ECO:0000256" key="5">
    <source>
        <dbReference type="ARBA" id="ARBA00022581"/>
    </source>
</evidence>
<keyword evidence="9 15" id="KW-1177">Microtubular inwards viral transport</keyword>
<dbReference type="GO" id="GO:0042025">
    <property type="term" value="C:host cell nucleus"/>
    <property type="evidence" value="ECO:0007669"/>
    <property type="project" value="UniProtKB-SubCell"/>
</dbReference>
<dbReference type="GO" id="GO:0075521">
    <property type="term" value="P:microtubule-dependent intracellular transport of viral material towards nucleus"/>
    <property type="evidence" value="ECO:0007669"/>
    <property type="project" value="UniProtKB-UniRule"/>
</dbReference>
<keyword evidence="12 15" id="KW-0238">DNA-binding</keyword>
<evidence type="ECO:0000256" key="6">
    <source>
        <dbReference type="ARBA" id="ARBA00022812"/>
    </source>
</evidence>
<sequence length="511" mass="56086">MLTRKRRAAPSDIYPQCKISNTCPPDILNKYEQSTLADKILKYGSAGVFLGSLGIGTAKGTGGGTGYVPLGGGGVRLGTRVTTIRPTLPISSLGPSEVIPVDAIDPLGPAIIPPERFPTAVEDPFTISPPRFPSIIEEGTVTISTTESTVTELPLSTPKITTDEQPAILEVTPETRSPRIISRTQYSNPTFEVSLTTTSGSGEASFTDHIVVEGHSGGQLIGEQIPLRDLSSRSFDTTIQEETAFTTSTPRADAPPDRPPHYYNRRLQQIKVTDPDFITRPRALVTFENPTFEESVDLIFNQDIADLAQAAPNEDFRDLVTLSRPYYSRTDLQGVRVSRFGQKASIRTRSGLTIGPQSHYYYDISDVAPAENIELTPIGNFPLGEQSGEAVITLGTDDFDVVSLAESLLETYSDEFLLDEIESIANDLQLVIGSRREQQPISVPNLIKPSPQVFPDFEGVHVKYPSDSDNPLIPLHPESTPAISFDIYGDGLNFYLHPSLLRKKRRKRYFY</sequence>
<reference evidence="16 18" key="1">
    <citation type="journal article" date="2009" name="J. Gen. Virol.">
        <title>Three novel canine papillomaviruses support taxonomic clade formation.</title>
        <authorList>
            <person name="Lange C.E."/>
            <person name="Tobler K."/>
            <person name="Ackermann M."/>
            <person name="Panakova L."/>
            <person name="Thoday K.L."/>
            <person name="Favrot C."/>
        </authorList>
    </citation>
    <scope>NUCLEOTIDE SEQUENCE [LARGE SCALE GENOMIC DNA]</scope>
    <source>
        <strain evidence="16">Zurich</strain>
    </source>
</reference>
<accession>C8YJL7</accession>
<keyword evidence="10" id="KW-1039">Host endosome</keyword>
<evidence type="ECO:0000313" key="16">
    <source>
        <dbReference type="EMBL" id="ACU27460.1"/>
    </source>
</evidence>
<evidence type="ECO:0000313" key="18">
    <source>
        <dbReference type="Proteomes" id="UP000159394"/>
    </source>
</evidence>
<evidence type="ECO:0000256" key="9">
    <source>
        <dbReference type="ARBA" id="ARBA00022952"/>
    </source>
</evidence>
<keyword evidence="18" id="KW-1185">Reference proteome</keyword>
<dbReference type="GO" id="GO:0019028">
    <property type="term" value="C:viral capsid"/>
    <property type="evidence" value="ECO:0007669"/>
    <property type="project" value="UniProtKB-UniRule"/>
</dbReference>
<dbReference type="KEGG" id="vg:11187358"/>
<dbReference type="EMBL" id="FJ492744">
    <property type="protein sequence ID" value="ACU27460.1"/>
    <property type="molecule type" value="Genomic_DNA"/>
</dbReference>
<keyword evidence="14 15" id="KW-1160">Virus entry into host cell</keyword>
<evidence type="ECO:0000256" key="11">
    <source>
        <dbReference type="ARBA" id="ARBA00023120"/>
    </source>
</evidence>
<dbReference type="RefSeq" id="YP_003204680.1">
    <property type="nucleotide sequence ID" value="NC_013237.1"/>
</dbReference>
<dbReference type="HAMAP" id="MF_04003">
    <property type="entry name" value="PPV_L2"/>
    <property type="match status" value="1"/>
</dbReference>
<keyword evidence="3 15" id="KW-0167">Capsid protein</keyword>
<evidence type="ECO:0000256" key="4">
    <source>
        <dbReference type="ARBA" id="ARBA00022562"/>
    </source>
</evidence>
<evidence type="ECO:0000256" key="10">
    <source>
        <dbReference type="ARBA" id="ARBA00023046"/>
    </source>
</evidence>
<evidence type="ECO:0000256" key="7">
    <source>
        <dbReference type="ARBA" id="ARBA00022844"/>
    </source>
</evidence>
<dbReference type="GO" id="GO:0046718">
    <property type="term" value="P:symbiont entry into host cell"/>
    <property type="evidence" value="ECO:0007669"/>
    <property type="project" value="UniProtKB-KW"/>
</dbReference>
<dbReference type="OrthoDB" id="8047at10239"/>
<evidence type="ECO:0000256" key="1">
    <source>
        <dbReference type="ARBA" id="ARBA00022524"/>
    </source>
</evidence>
<evidence type="ECO:0000313" key="17">
    <source>
        <dbReference type="EMBL" id="AVI56947.1"/>
    </source>
</evidence>
<evidence type="ECO:0000256" key="8">
    <source>
        <dbReference type="ARBA" id="ARBA00022921"/>
    </source>
</evidence>
<dbReference type="GO" id="GO:0075732">
    <property type="term" value="P:viral penetration into host nucleus"/>
    <property type="evidence" value="ECO:0007669"/>
    <property type="project" value="UniProtKB-KW"/>
</dbReference>
<gene>
    <name evidence="15 17" type="primary">L2</name>
</gene>
<keyword evidence="2 15" id="KW-0597">Phosphoprotein</keyword>
<evidence type="ECO:0000256" key="3">
    <source>
        <dbReference type="ARBA" id="ARBA00022561"/>
    </source>
</evidence>
<dbReference type="Pfam" id="PF00513">
    <property type="entry name" value="Late_protein_L2"/>
    <property type="match status" value="1"/>
</dbReference>
<dbReference type="GO" id="GO:0003677">
    <property type="term" value="F:DNA binding"/>
    <property type="evidence" value="ECO:0007669"/>
    <property type="project" value="UniProtKB-UniRule"/>
</dbReference>
<comment type="similarity">
    <text evidence="15">Belongs to the papillomaviridae L2 protein family.</text>
</comment>
<keyword evidence="8 15" id="KW-0426">Late protein</keyword>
<dbReference type="GO" id="GO:0043657">
    <property type="term" value="C:host cell"/>
    <property type="evidence" value="ECO:0007669"/>
    <property type="project" value="GOC"/>
</dbReference>
<comment type="subunit">
    <text evidence="15">Interacts with major capsid protein L1. Interacts with E2; this interaction inhibits E2 transcriptional activity but not the DNA replication function E2. Interacts with host HSPA8; this interaction is required for L2 nuclear translocation. Interacts with host importins KPNB2 and KPNB3. Forms a complex with importin alpha2-beta1 heterodimers via interaction with the importin alpha2 adapter. Interacts with host DYNLT1; this interaction is essential for virus intracellular transport during entry. Interacts (via C-terminus) with host retromer subunits VPS35 AND VPS29.</text>
</comment>
<reference evidence="17" key="2">
    <citation type="submission" date="2017-03" db="EMBL/GenBank/DDBJ databases">
        <authorList>
            <person name="Afonso C.L."/>
            <person name="Miller P.J."/>
            <person name="Scott M.A."/>
            <person name="Spackman E."/>
            <person name="Goraichik I."/>
            <person name="Dimitrov K.M."/>
            <person name="Suarez D.L."/>
            <person name="Swayne D.E."/>
        </authorList>
    </citation>
    <scope>NUCLEOTIDE SEQUENCE</scope>
    <source>
        <strain evidence="17">Missouri</strain>
    </source>
</reference>
<comment type="subcellular location">
    <subcellularLocation>
        <location evidence="15">Virion</location>
    </subcellularLocation>
    <subcellularLocation>
        <location evidence="15">Host nucleus</location>
    </subcellularLocation>
</comment>
<proteinExistence type="inferred from homology"/>
<keyword evidence="5 15" id="KW-0945">Host-virus interaction</keyword>
<keyword evidence="11 15" id="KW-1176">Cytoplasmic inwards viral transport</keyword>
<dbReference type="Proteomes" id="UP000159394">
    <property type="component" value="Segment"/>
</dbReference>
<keyword evidence="13 15" id="KW-1015">Disulfide bond</keyword>
<dbReference type="GO" id="GO:0005198">
    <property type="term" value="F:structural molecule activity"/>
    <property type="evidence" value="ECO:0007669"/>
    <property type="project" value="UniProtKB-UniRule"/>
</dbReference>
<dbReference type="InterPro" id="IPR000784">
    <property type="entry name" value="Late_L2"/>
</dbReference>
<keyword evidence="4 15" id="KW-1048">Host nucleus</keyword>
<keyword evidence="6" id="KW-1040">Host Golgi apparatus</keyword>
<evidence type="ECO:0000256" key="13">
    <source>
        <dbReference type="ARBA" id="ARBA00023157"/>
    </source>
</evidence>
<keyword evidence="1 15" id="KW-1163">Viral penetration into host nucleus</keyword>
<comment type="PTM">
    <text evidence="15">Highly phosphorylated.</text>
</comment>
<comment type="caution">
    <text evidence="15">Lacks conserved residue(s) required for the propagation of feature annotation.</text>
</comment>
<evidence type="ECO:0000256" key="12">
    <source>
        <dbReference type="ARBA" id="ARBA00023125"/>
    </source>
</evidence>
<dbReference type="EMBL" id="KY802017">
    <property type="protein sequence ID" value="AVI56947.1"/>
    <property type="molecule type" value="Genomic_DNA"/>
</dbReference>
<protein>
    <recommendedName>
        <fullName evidence="15">Minor capsid protein L2</fullName>
    </recommendedName>
</protein>
<evidence type="ECO:0000256" key="14">
    <source>
        <dbReference type="ARBA" id="ARBA00023296"/>
    </source>
</evidence>
<name>C8YJL7_9PAPI</name>